<keyword evidence="5 7" id="KW-0560">Oxidoreductase</keyword>
<evidence type="ECO:0000256" key="1">
    <source>
        <dbReference type="ARBA" id="ARBA00004937"/>
    </source>
</evidence>
<dbReference type="InterPro" id="IPR001282">
    <property type="entry name" value="G6P_DH"/>
</dbReference>
<organism evidence="10 11">
    <name type="scientific">Sanguibacter gelidistatuariae</name>
    <dbReference type="NCBI Taxonomy" id="1814289"/>
    <lineage>
        <taxon>Bacteria</taxon>
        <taxon>Bacillati</taxon>
        <taxon>Actinomycetota</taxon>
        <taxon>Actinomycetes</taxon>
        <taxon>Micrococcales</taxon>
        <taxon>Sanguibacteraceae</taxon>
        <taxon>Sanguibacter</taxon>
    </lineage>
</organism>
<dbReference type="STRING" id="1814289.SAMN05216410_1517"/>
<evidence type="ECO:0000256" key="3">
    <source>
        <dbReference type="ARBA" id="ARBA00022526"/>
    </source>
</evidence>
<dbReference type="EMBL" id="FMYH01000002">
    <property type="protein sequence ID" value="SDC26727.1"/>
    <property type="molecule type" value="Genomic_DNA"/>
</dbReference>
<evidence type="ECO:0000259" key="8">
    <source>
        <dbReference type="Pfam" id="PF00479"/>
    </source>
</evidence>
<evidence type="ECO:0000313" key="11">
    <source>
        <dbReference type="Proteomes" id="UP000199039"/>
    </source>
</evidence>
<dbReference type="Proteomes" id="UP000199039">
    <property type="component" value="Unassembled WGS sequence"/>
</dbReference>
<dbReference type="UniPathway" id="UPA00115">
    <property type="reaction ID" value="UER00408"/>
</dbReference>
<evidence type="ECO:0000256" key="5">
    <source>
        <dbReference type="ARBA" id="ARBA00023002"/>
    </source>
</evidence>
<feature type="binding site" evidence="7">
    <location>
        <position position="251"/>
    </location>
    <ligand>
        <name>substrate</name>
    </ligand>
</feature>
<protein>
    <recommendedName>
        <fullName evidence="7">Glucose-6-phosphate 1-dehydrogenase</fullName>
        <shortName evidence="7">G6PD</shortName>
        <ecNumber evidence="7">1.1.1.49</ecNumber>
    </recommendedName>
</protein>
<dbReference type="HAMAP" id="MF_00966">
    <property type="entry name" value="G6PD"/>
    <property type="match status" value="1"/>
</dbReference>
<keyword evidence="3 7" id="KW-0313">Glucose metabolism</keyword>
<dbReference type="InterPro" id="IPR022674">
    <property type="entry name" value="G6P_DH_NAD-bd"/>
</dbReference>
<feature type="binding site" evidence="7">
    <location>
        <position position="396"/>
    </location>
    <ligand>
        <name>substrate</name>
    </ligand>
</feature>
<feature type="domain" description="Glucose-6-phosphate dehydrogenase C-terminal" evidence="9">
    <location>
        <begin position="259"/>
        <end position="528"/>
    </location>
</feature>
<comment type="caution">
    <text evidence="7">Lacks conserved residue(s) required for the propagation of feature annotation.</text>
</comment>
<dbReference type="SUPFAM" id="SSF51735">
    <property type="entry name" value="NAD(P)-binding Rossmann-fold domains"/>
    <property type="match status" value="1"/>
</dbReference>
<dbReference type="InterPro" id="IPR019796">
    <property type="entry name" value="G6P_DH_AS"/>
</dbReference>
<comment type="catalytic activity">
    <reaction evidence="7">
        <text>D-glucose 6-phosphate + NADP(+) = 6-phospho-D-glucono-1,5-lactone + NADPH + H(+)</text>
        <dbReference type="Rhea" id="RHEA:15841"/>
        <dbReference type="ChEBI" id="CHEBI:15378"/>
        <dbReference type="ChEBI" id="CHEBI:57783"/>
        <dbReference type="ChEBI" id="CHEBI:57955"/>
        <dbReference type="ChEBI" id="CHEBI:58349"/>
        <dbReference type="ChEBI" id="CHEBI:61548"/>
        <dbReference type="EC" id="1.1.1.49"/>
    </reaction>
</comment>
<dbReference type="AlphaFoldDB" id="A0A1G6K6Z9"/>
<dbReference type="SUPFAM" id="SSF55347">
    <property type="entry name" value="Glyceraldehyde-3-phosphate dehydrogenase-like, C-terminal domain"/>
    <property type="match status" value="1"/>
</dbReference>
<comment type="function">
    <text evidence="7">Catalyzes the oxidation of glucose 6-phosphate to 6-phosphogluconolactone.</text>
</comment>
<dbReference type="Pfam" id="PF02781">
    <property type="entry name" value="G6PD_C"/>
    <property type="match status" value="1"/>
</dbReference>
<dbReference type="PRINTS" id="PR00079">
    <property type="entry name" value="G6PDHDRGNASE"/>
</dbReference>
<keyword evidence="11" id="KW-1185">Reference proteome</keyword>
<feature type="binding site" evidence="7">
    <location>
        <position position="108"/>
    </location>
    <ligand>
        <name>NADP(+)</name>
        <dbReference type="ChEBI" id="CHEBI:58349"/>
    </ligand>
</feature>
<dbReference type="Pfam" id="PF00479">
    <property type="entry name" value="G6PD_N"/>
    <property type="match status" value="1"/>
</dbReference>
<dbReference type="GO" id="GO:0006006">
    <property type="term" value="P:glucose metabolic process"/>
    <property type="evidence" value="ECO:0007669"/>
    <property type="project" value="UniProtKB-KW"/>
</dbReference>
<feature type="active site" description="Proton acceptor" evidence="7">
    <location>
        <position position="309"/>
    </location>
</feature>
<dbReference type="PANTHER" id="PTHR23429">
    <property type="entry name" value="GLUCOSE-6-PHOSPHATE 1-DEHYDROGENASE G6PD"/>
    <property type="match status" value="1"/>
</dbReference>
<feature type="binding site" evidence="7">
    <location>
        <position position="217"/>
    </location>
    <ligand>
        <name>NADP(+)</name>
        <dbReference type="ChEBI" id="CHEBI:58349"/>
    </ligand>
</feature>
<feature type="binding site" evidence="7">
    <location>
        <position position="285"/>
    </location>
    <ligand>
        <name>substrate</name>
    </ligand>
</feature>
<feature type="domain" description="Glucose-6-phosphate dehydrogenase NAD-binding" evidence="8">
    <location>
        <begin position="71"/>
        <end position="256"/>
    </location>
</feature>
<dbReference type="GO" id="GO:0005829">
    <property type="term" value="C:cytosol"/>
    <property type="evidence" value="ECO:0007669"/>
    <property type="project" value="TreeGrafter"/>
</dbReference>
<dbReference type="InterPro" id="IPR022675">
    <property type="entry name" value="G6P_DH_C"/>
</dbReference>
<keyword evidence="4 7" id="KW-0521">NADP</keyword>
<feature type="binding site" evidence="7">
    <location>
        <position position="247"/>
    </location>
    <ligand>
        <name>substrate</name>
    </ligand>
</feature>
<dbReference type="GO" id="GO:0050661">
    <property type="term" value="F:NADP binding"/>
    <property type="evidence" value="ECO:0007669"/>
    <property type="project" value="UniProtKB-UniRule"/>
</dbReference>
<dbReference type="InterPro" id="IPR036291">
    <property type="entry name" value="NAD(P)-bd_dom_sf"/>
</dbReference>
<feature type="binding site" evidence="7">
    <location>
        <begin position="151"/>
        <end position="152"/>
    </location>
    <ligand>
        <name>NADP(+)</name>
        <dbReference type="ChEBI" id="CHEBI:58349"/>
    </ligand>
</feature>
<evidence type="ECO:0000256" key="6">
    <source>
        <dbReference type="ARBA" id="ARBA00023277"/>
    </source>
</evidence>
<evidence type="ECO:0000256" key="4">
    <source>
        <dbReference type="ARBA" id="ARBA00022857"/>
    </source>
</evidence>
<dbReference type="PIRSF" id="PIRSF000110">
    <property type="entry name" value="G6PD"/>
    <property type="match status" value="1"/>
</dbReference>
<dbReference type="Gene3D" id="3.30.360.10">
    <property type="entry name" value="Dihydrodipicolinate Reductase, domain 2"/>
    <property type="match status" value="1"/>
</dbReference>
<comment type="similarity">
    <text evidence="2 7">Belongs to the glucose-6-phosphate dehydrogenase family.</text>
</comment>
<name>A0A1G6K6Z9_9MICO</name>
<reference evidence="10 11" key="1">
    <citation type="submission" date="2016-09" db="EMBL/GenBank/DDBJ databases">
        <authorList>
            <person name="Capua I."/>
            <person name="De Benedictis P."/>
            <person name="Joannis T."/>
            <person name="Lombin L.H."/>
            <person name="Cattoli G."/>
        </authorList>
    </citation>
    <scope>NUCLEOTIDE SEQUENCE [LARGE SCALE GENOMIC DNA]</scope>
    <source>
        <strain evidence="10 11">ISLP-3</strain>
    </source>
</reference>
<sequence>MIPSLSAGDIGRGDRALEDVDGAQRMNNGGSAPACSSRDAPQTVVAWVTSHRRRQEAIVTTTAPERPVIFVLHGARGDLAKRMVIPGLAELSARGLLPERWALLGTGRAAIDSADFAQIVRSSLETFGPADKAAATQAADALTARASYAQEVVEGEPDGALTGAVAALRHTLATGDNTPDDVLVIHYLAVPPTTFVSITRALGEHGLTKGSRVVYEKPYGTSPDSFRELDDVVHGVLKEEQVFRIDHFLGKEATQNLHVLRFANELFGGVWNREHVEQVQIDVPETLDITDRAEFYDATGAALDMLVTHLFQVAAEVAMEPPHGLDADHVSPAREAAISCFRPLDLAHDVVLGQFDGYQAVAGIADGSTTDTFVAARLWIDNDRWRGVPFLLRTGKRMAVSAQRVTLVLRTPKELFGEEVGPDRISLSLSGDGAIEITTTVKRPGPDLTLGTGTARLALDDVAPGEPLSPYASLVHDVIIGDRSLFTTPAGLRDAWRAFAPLLGPDRPQPLPYRPGSWGPAEARALAAPGGWVLGD</sequence>
<dbReference type="GO" id="GO:0004345">
    <property type="term" value="F:glucose-6-phosphate dehydrogenase activity"/>
    <property type="evidence" value="ECO:0007669"/>
    <property type="project" value="UniProtKB-UniRule"/>
</dbReference>
<gene>
    <name evidence="7" type="primary">zwf</name>
    <name evidence="10" type="ORF">SAMN05216410_1517</name>
</gene>
<dbReference type="PANTHER" id="PTHR23429:SF0">
    <property type="entry name" value="GLUCOSE-6-PHOSPHATE 1-DEHYDROGENASE"/>
    <property type="match status" value="1"/>
</dbReference>
<keyword evidence="6 7" id="KW-0119">Carbohydrate metabolism</keyword>
<dbReference type="PROSITE" id="PS00069">
    <property type="entry name" value="G6P_DEHYDROGENASE"/>
    <property type="match status" value="1"/>
</dbReference>
<dbReference type="Gene3D" id="3.40.50.720">
    <property type="entry name" value="NAD(P)-binding Rossmann-like Domain"/>
    <property type="match status" value="1"/>
</dbReference>
<evidence type="ECO:0000256" key="2">
    <source>
        <dbReference type="ARBA" id="ARBA00009975"/>
    </source>
</evidence>
<evidence type="ECO:0000259" key="9">
    <source>
        <dbReference type="Pfam" id="PF02781"/>
    </source>
</evidence>
<proteinExistence type="inferred from homology"/>
<dbReference type="GO" id="GO:0009051">
    <property type="term" value="P:pentose-phosphate shunt, oxidative branch"/>
    <property type="evidence" value="ECO:0007669"/>
    <property type="project" value="TreeGrafter"/>
</dbReference>
<evidence type="ECO:0000313" key="10">
    <source>
        <dbReference type="EMBL" id="SDC26727.1"/>
    </source>
</evidence>
<feature type="binding site" evidence="7">
    <location>
        <position position="304"/>
    </location>
    <ligand>
        <name>substrate</name>
    </ligand>
</feature>
<evidence type="ECO:0000256" key="7">
    <source>
        <dbReference type="HAMAP-Rule" id="MF_00966"/>
    </source>
</evidence>
<dbReference type="EC" id="1.1.1.49" evidence="7"/>
<accession>A0A1G6K6Z9</accession>
<comment type="pathway">
    <text evidence="1 7">Carbohydrate degradation; pentose phosphate pathway; D-ribulose 5-phosphate from D-glucose 6-phosphate (oxidative stage): step 1/3.</text>
</comment>